<evidence type="ECO:0000313" key="1">
    <source>
        <dbReference type="EMBL" id="CAI2172779.1"/>
    </source>
</evidence>
<evidence type="ECO:0000313" key="2">
    <source>
        <dbReference type="Proteomes" id="UP001153678"/>
    </source>
</evidence>
<dbReference type="OrthoDB" id="2372652at2759"/>
<dbReference type="EMBL" id="CAMKVN010000981">
    <property type="protein sequence ID" value="CAI2172779.1"/>
    <property type="molecule type" value="Genomic_DNA"/>
</dbReference>
<reference evidence="1" key="1">
    <citation type="submission" date="2022-08" db="EMBL/GenBank/DDBJ databases">
        <authorList>
            <person name="Kallberg Y."/>
            <person name="Tangrot J."/>
            <person name="Rosling A."/>
        </authorList>
    </citation>
    <scope>NUCLEOTIDE SEQUENCE</scope>
    <source>
        <strain evidence="1">Wild A</strain>
    </source>
</reference>
<accession>A0A9W4WYD0</accession>
<keyword evidence="2" id="KW-1185">Reference proteome</keyword>
<gene>
    <name evidence="1" type="ORF">FWILDA_LOCUS5752</name>
</gene>
<name>A0A9W4WYD0_9GLOM</name>
<protein>
    <submittedName>
        <fullName evidence="1">15024_t:CDS:1</fullName>
    </submittedName>
</protein>
<comment type="caution">
    <text evidence="1">The sequence shown here is derived from an EMBL/GenBank/DDBJ whole genome shotgun (WGS) entry which is preliminary data.</text>
</comment>
<organism evidence="1 2">
    <name type="scientific">Funneliformis geosporum</name>
    <dbReference type="NCBI Taxonomy" id="1117311"/>
    <lineage>
        <taxon>Eukaryota</taxon>
        <taxon>Fungi</taxon>
        <taxon>Fungi incertae sedis</taxon>
        <taxon>Mucoromycota</taxon>
        <taxon>Glomeromycotina</taxon>
        <taxon>Glomeromycetes</taxon>
        <taxon>Glomerales</taxon>
        <taxon>Glomeraceae</taxon>
        <taxon>Funneliformis</taxon>
    </lineage>
</organism>
<sequence>MWGKVDFRKEDHEYISKLENILNGVNITIVEFELLLRLKISGNIEFHQDNVQTLDQARRHLETAFPNELKIFRVPLQKILDALITWTKCISYRLLW</sequence>
<dbReference type="Proteomes" id="UP001153678">
    <property type="component" value="Unassembled WGS sequence"/>
</dbReference>
<dbReference type="AlphaFoldDB" id="A0A9W4WYD0"/>
<proteinExistence type="predicted"/>